<gene>
    <name evidence="1" type="ORF">Msi02_85090</name>
</gene>
<protein>
    <recommendedName>
        <fullName evidence="3">DUF3145 domain-containing protein</fullName>
    </recommendedName>
</protein>
<keyword evidence="2" id="KW-1185">Reference proteome</keyword>
<evidence type="ECO:0000313" key="2">
    <source>
        <dbReference type="Proteomes" id="UP000660454"/>
    </source>
</evidence>
<comment type="caution">
    <text evidence="1">The sequence shown here is derived from an EMBL/GenBank/DDBJ whole genome shotgun (WGS) entry which is preliminary data.</text>
</comment>
<proteinExistence type="predicted"/>
<accession>A0ABQ4H1X3</accession>
<organism evidence="1 2">
    <name type="scientific">Microbispora siamensis</name>
    <dbReference type="NCBI Taxonomy" id="564413"/>
    <lineage>
        <taxon>Bacteria</taxon>
        <taxon>Bacillati</taxon>
        <taxon>Actinomycetota</taxon>
        <taxon>Actinomycetes</taxon>
        <taxon>Streptosporangiales</taxon>
        <taxon>Streptosporangiaceae</taxon>
        <taxon>Microbispora</taxon>
    </lineage>
</organism>
<sequence>MQETRTYLIRPEDGPEWIPIHARDLARVLTPDGWEASLVDGWGDHRIRVRDADVSFSAEDVGWQVSIEGDLPANVADDLVDVITRQITAHAGLSAVWVLLSK</sequence>
<evidence type="ECO:0008006" key="3">
    <source>
        <dbReference type="Google" id="ProtNLM"/>
    </source>
</evidence>
<dbReference type="Proteomes" id="UP000660454">
    <property type="component" value="Unassembled WGS sequence"/>
</dbReference>
<dbReference type="EMBL" id="BOOF01000091">
    <property type="protein sequence ID" value="GIH67692.1"/>
    <property type="molecule type" value="Genomic_DNA"/>
</dbReference>
<reference evidence="1 2" key="1">
    <citation type="submission" date="2021-01" db="EMBL/GenBank/DDBJ databases">
        <title>Whole genome shotgun sequence of Microbispora siamensis NBRC 104113.</title>
        <authorList>
            <person name="Komaki H."/>
            <person name="Tamura T."/>
        </authorList>
    </citation>
    <scope>NUCLEOTIDE SEQUENCE [LARGE SCALE GENOMIC DNA]</scope>
    <source>
        <strain evidence="1 2">NBRC 104113</strain>
    </source>
</reference>
<name>A0ABQ4H1X3_9ACTN</name>
<evidence type="ECO:0000313" key="1">
    <source>
        <dbReference type="EMBL" id="GIH67692.1"/>
    </source>
</evidence>